<dbReference type="Pfam" id="PF07796">
    <property type="entry name" value="DUF1638"/>
    <property type="match status" value="1"/>
</dbReference>
<name>A0ABZ2YDH3_9BACT</name>
<accession>A0ABZ2YDH3</accession>
<gene>
    <name evidence="2" type="ORF">QBE54_04780</name>
</gene>
<evidence type="ECO:0000259" key="1">
    <source>
        <dbReference type="Pfam" id="PF07796"/>
    </source>
</evidence>
<dbReference type="EMBL" id="CP121689">
    <property type="protein sequence ID" value="WZL77039.1"/>
    <property type="molecule type" value="Genomic_DNA"/>
</dbReference>
<dbReference type="InterPro" id="IPR012437">
    <property type="entry name" value="DUF1638"/>
</dbReference>
<reference evidence="2 3" key="1">
    <citation type="submission" date="2023-03" db="EMBL/GenBank/DDBJ databases">
        <title>Novel Species.</title>
        <authorList>
            <person name="Ma S."/>
        </authorList>
    </citation>
    <scope>NUCLEOTIDE SEQUENCE [LARGE SCALE GENOMIC DNA]</scope>
    <source>
        <strain evidence="2 3">B11</strain>
    </source>
</reference>
<sequence length="258" mass="30274">MHSITGKRFKVLACRSMWREVSLLASQSPNVCDVEFLPLGLHNDPPSLRQTLQEKIHATSPQKMSYQQEGLEFEYDYDAIVLAYGLCSNGTEGLSSKRYQLVIPRVHDCISLLLGSSELYHYYFEKYRGIYWYSSGWIEHSIQPSRERRELIYQIFKNKFGEENAAFLMQLEDNWQREYSRAIYISWGFSVDEKYCRFTQECAEFLGWEFEEVRGDTKLLSDLLRGAWDEERFLIVKPGEVIEASGDKNIFCKRCVVE</sequence>
<protein>
    <submittedName>
        <fullName evidence="2">DUF1638 domain-containing protein</fullName>
    </submittedName>
</protein>
<evidence type="ECO:0000313" key="3">
    <source>
        <dbReference type="Proteomes" id="UP001461341"/>
    </source>
</evidence>
<dbReference type="Proteomes" id="UP001461341">
    <property type="component" value="Chromosome"/>
</dbReference>
<evidence type="ECO:0000313" key="2">
    <source>
        <dbReference type="EMBL" id="WZL77039.1"/>
    </source>
</evidence>
<organism evidence="2 3">
    <name type="scientific">Thermatribacter velox</name>
    <dbReference type="NCBI Taxonomy" id="3039681"/>
    <lineage>
        <taxon>Bacteria</taxon>
        <taxon>Pseudomonadati</taxon>
        <taxon>Atribacterota</taxon>
        <taxon>Atribacteria</taxon>
        <taxon>Atribacterales</taxon>
        <taxon>Thermatribacteraceae</taxon>
        <taxon>Thermatribacter</taxon>
    </lineage>
</organism>
<feature type="domain" description="DUF1638" evidence="1">
    <location>
        <begin position="36"/>
        <end position="224"/>
    </location>
</feature>
<dbReference type="RefSeq" id="WP_369019205.1">
    <property type="nucleotide sequence ID" value="NZ_CP121689.1"/>
</dbReference>
<proteinExistence type="predicted"/>
<keyword evidence="3" id="KW-1185">Reference proteome</keyword>